<dbReference type="PROSITE" id="PS00109">
    <property type="entry name" value="PROTEIN_KINASE_TYR"/>
    <property type="match status" value="1"/>
</dbReference>
<dbReference type="InterPro" id="IPR001452">
    <property type="entry name" value="SH3_domain"/>
</dbReference>
<keyword evidence="18 40" id="KW-0067">ATP-binding</keyword>
<comment type="catalytic activity">
    <reaction evidence="32">
        <text>a 5'-end (N(7)-methyl 5'-triphosphoguanosine)-ribonucleoside in snoRNA + S-adenosyl-L-methionine = a 5'-end (N(2),N(7)-dimethyl 5'-triphosphoguanosine)-ribonucleoside in snoRNA + S-adenosyl-L-homocysteine + H(+)</text>
        <dbReference type="Rhea" id="RHEA:78475"/>
        <dbReference type="Rhea" id="RHEA-COMP:19086"/>
        <dbReference type="Rhea" id="RHEA-COMP:19088"/>
        <dbReference type="ChEBI" id="CHEBI:15378"/>
        <dbReference type="ChEBI" id="CHEBI:57856"/>
        <dbReference type="ChEBI" id="CHEBI:59789"/>
        <dbReference type="ChEBI" id="CHEBI:156461"/>
        <dbReference type="ChEBI" id="CHEBI:172880"/>
    </reaction>
    <physiologicalReaction direction="left-to-right" evidence="32">
        <dbReference type="Rhea" id="RHEA:78476"/>
    </physiologicalReaction>
</comment>
<evidence type="ECO:0000256" key="42">
    <source>
        <dbReference type="SAM" id="MobiDB-lite"/>
    </source>
</evidence>
<evidence type="ECO:0000313" key="46">
    <source>
        <dbReference type="EMBL" id="KAJ8268628.1"/>
    </source>
</evidence>
<dbReference type="GO" id="GO:0005794">
    <property type="term" value="C:Golgi apparatus"/>
    <property type="evidence" value="ECO:0007669"/>
    <property type="project" value="UniProtKB-SubCell"/>
</dbReference>
<dbReference type="InterPro" id="IPR036860">
    <property type="entry name" value="SH2_dom_sf"/>
</dbReference>
<dbReference type="Gene3D" id="2.30.30.40">
    <property type="entry name" value="SH3 Domains"/>
    <property type="match status" value="1"/>
</dbReference>
<keyword evidence="9" id="KW-0963">Cytoplasm</keyword>
<name>A0A9Q1HW49_CONCO</name>
<dbReference type="GO" id="GO:0004715">
    <property type="term" value="F:non-membrane spanning protein tyrosine kinase activity"/>
    <property type="evidence" value="ECO:0007669"/>
    <property type="project" value="UniProtKB-EC"/>
</dbReference>
<feature type="region of interest" description="Disordered" evidence="42">
    <location>
        <begin position="1"/>
        <end position="46"/>
    </location>
</feature>
<evidence type="ECO:0000256" key="40">
    <source>
        <dbReference type="PROSITE-ProRule" id="PRU10141"/>
    </source>
</evidence>
<comment type="similarity">
    <text evidence="30">Belongs to the methyltransferase superfamily. Trimethylguanosine synthase family.</text>
</comment>
<dbReference type="FunFam" id="3.40.50.150:FF:000066">
    <property type="entry name" value="Trimethylguanosine synthase 1"/>
    <property type="match status" value="1"/>
</dbReference>
<dbReference type="PANTHER" id="PTHR24418">
    <property type="entry name" value="TYROSINE-PROTEIN KINASE"/>
    <property type="match status" value="1"/>
</dbReference>
<gene>
    <name evidence="46" type="ORF">COCON_G00138000</name>
</gene>
<evidence type="ECO:0000256" key="35">
    <source>
        <dbReference type="ARBA" id="ARBA00051245"/>
    </source>
</evidence>
<evidence type="ECO:0000256" key="19">
    <source>
        <dbReference type="ARBA" id="ARBA00022843"/>
    </source>
</evidence>
<evidence type="ECO:0000256" key="7">
    <source>
        <dbReference type="ARBA" id="ARBA00022443"/>
    </source>
</evidence>
<dbReference type="OrthoDB" id="194443at2759"/>
<dbReference type="Pfam" id="PF00018">
    <property type="entry name" value="SH3_1"/>
    <property type="match status" value="1"/>
</dbReference>
<keyword evidence="26" id="KW-0804">Transcription</keyword>
<keyword evidence="24 41" id="KW-0829">Tyrosine-protein kinase</keyword>
<keyword evidence="20" id="KW-0391">Immunity</keyword>
<dbReference type="Pfam" id="PF00017">
    <property type="entry name" value="SH2"/>
    <property type="match status" value="1"/>
</dbReference>
<evidence type="ECO:0000256" key="28">
    <source>
        <dbReference type="ARBA" id="ARBA00023242"/>
    </source>
</evidence>
<dbReference type="AlphaFoldDB" id="A0A9Q1HW49"/>
<evidence type="ECO:0000256" key="30">
    <source>
        <dbReference type="ARBA" id="ARBA00025783"/>
    </source>
</evidence>
<sequence length="1150" mass="128871">MGQEEGQEMGQEAGQEGKGQEMGQEMGQEGQEAGQEEGLAPGASQGWDLYWAQQGSSLLWQAWLETHPQYCSDQQGAPWDSPDSSSEWELHYSQTYQRYWEEYRYWCGQGWTVADGQEEEEGPGPLDTPSGDSAIGGAPRAEEEAADLIGQLSLHSSGTSGPTESSQGPSSSARAPGRLENATSNNRNSSDDDEDDDGPPDKIGVKIKRSHELDEEESPHTRVQEAWSRLGLKHGPNPAFESTLKFKRGGAGRSRKPQNKHIFFTEEADATEPQTSEPQTSKTLRQVRSFLNRVQSDGGELGASAGVVREEDEKKSEEEQDEDAGQRPEEEEGEDDEEERHAEAETFAAPSEAPPPQRPFLRTDSDGEDDAHGRELQSLDVPDYLLPDAPNEQGKASCCKKKAKNRKKKKKNQRKDVEIPPEIAAEPDLAKYWVQRYRLFSRFDDGIKLDHEGWFSVTPEKIAHHIALRVQQSGPSDIIVDAFCGVGGNAIQFALTGKRVIAVDIDPVRLALAQHNAGVYGVSERIDFLQGDFLQLAPRLRADVVFLSPPWGGPDYLSADVFDIQTMIGFTFEIFRLAKLISENIVYFLPRNADVDQIASLAGPGGRVEVEQNFLNSKSNNFDAKKKYLGVKNWTEMGCEKSKLRQSQNAALDQKSHRPVHTEQTYVRDPTSSKPFAKTSAGANGLLPGQIFQKMEEQSGTGEKIVIALYPYEAVHGDDLAFKKGEKLKVLEESGEWWRARSLSTKREGFIPSNYVAEANTMETEEWFFKDLTRKDAERQLLAPANKAGSYLIRESETSKGSYSLSIRDVDAQGAEMVKHYKIRMLDNGGYYISPKITFPDIGSMIKHYHKQPDGLCRKLVKPCEKPKAQKPWDKDAWEISKESIKMVKKLGAGQFGEVWMAYYNNSTKVAVKTLKPGTMSVEAFLEEANLMKTLQHDRLVRLYAVVTKIQPIYIITEFMANGSLLDFLKSDAGSKTQLPKLIDFSAQIAEGMAYIEKKNYIHRDLRAANVLVSESLLCKIADFGLARVIEDDQYTAREGAKFPIKWTAPEAINYGSFTIKSDMWSFGVLLYEIITFGKIPYPGMSNGEVMTSVQRGYRMPRPENCPEELYDVMMTCWKNKPEDRPTFDYIQSVLDDFYTATEGQYQQQP</sequence>
<keyword evidence="7 39" id="KW-0728">SH3 domain</keyword>
<keyword evidence="13 41" id="KW-0808">Transferase</keyword>
<feature type="compositionally biased region" description="Basic residues" evidence="42">
    <location>
        <begin position="245"/>
        <end position="259"/>
    </location>
</feature>
<comment type="catalytic activity">
    <reaction evidence="31">
        <text>a 5'-end (N(2),N(7)-dimethyl 5'-triphosphoguanosine)-ribonucleoside in snoRNA + S-adenosyl-L-methionine = a 5'-end (N(2),N(2),N(7)-trimethyl 5'-triphosphoguanosine)-ribonucleoside in snoRNA + S-adenosyl-L-homocysteine + H(+)</text>
        <dbReference type="Rhea" id="RHEA:78507"/>
        <dbReference type="Rhea" id="RHEA-COMP:19088"/>
        <dbReference type="Rhea" id="RHEA-COMP:19090"/>
        <dbReference type="ChEBI" id="CHEBI:15378"/>
        <dbReference type="ChEBI" id="CHEBI:57856"/>
        <dbReference type="ChEBI" id="CHEBI:59789"/>
        <dbReference type="ChEBI" id="CHEBI:167623"/>
        <dbReference type="ChEBI" id="CHEBI:172880"/>
    </reaction>
    <physiologicalReaction direction="left-to-right" evidence="31">
        <dbReference type="Rhea" id="RHEA:78508"/>
    </physiologicalReaction>
</comment>
<dbReference type="GO" id="GO:0008168">
    <property type="term" value="F:methyltransferase activity"/>
    <property type="evidence" value="ECO:0007669"/>
    <property type="project" value="UniProtKB-KW"/>
</dbReference>
<dbReference type="FunFam" id="1.10.510.10:FF:000553">
    <property type="entry name" value="Tyrosine-protein kinase"/>
    <property type="match status" value="1"/>
</dbReference>
<comment type="subunit">
    <text evidence="37">May form homooligomers. Interacts with CREBBP/CBP, EED/WAIT1, EP300/P300, NCOA6/PRIP, PPARBP/PBP and SMN.</text>
</comment>
<dbReference type="PRINTS" id="PR00401">
    <property type="entry name" value="SH2DOMAIN"/>
</dbReference>
<evidence type="ECO:0000256" key="39">
    <source>
        <dbReference type="PROSITE-ProRule" id="PRU00192"/>
    </source>
</evidence>
<dbReference type="InterPro" id="IPR017441">
    <property type="entry name" value="Protein_kinase_ATP_BS"/>
</dbReference>
<evidence type="ECO:0000256" key="17">
    <source>
        <dbReference type="ARBA" id="ARBA00022777"/>
    </source>
</evidence>
<dbReference type="InterPro" id="IPR020635">
    <property type="entry name" value="Tyr_kinase_cat_dom"/>
</dbReference>
<dbReference type="Gene3D" id="1.10.510.10">
    <property type="entry name" value="Transferase(Phosphotransferase) domain 1"/>
    <property type="match status" value="1"/>
</dbReference>
<dbReference type="SUPFAM" id="SSF56112">
    <property type="entry name" value="Protein kinase-like (PK-like)"/>
    <property type="match status" value="1"/>
</dbReference>
<dbReference type="SUPFAM" id="SSF53335">
    <property type="entry name" value="S-adenosyl-L-methionine-dependent methyltransferases"/>
    <property type="match status" value="1"/>
</dbReference>
<keyword evidence="27" id="KW-0395">Inflammatory response</keyword>
<feature type="compositionally biased region" description="Polar residues" evidence="42">
    <location>
        <begin position="272"/>
        <end position="286"/>
    </location>
</feature>
<evidence type="ECO:0000256" key="26">
    <source>
        <dbReference type="ARBA" id="ARBA00023163"/>
    </source>
</evidence>
<feature type="compositionally biased region" description="Acidic residues" evidence="42">
    <location>
        <begin position="318"/>
        <end position="338"/>
    </location>
</feature>
<evidence type="ECO:0000256" key="31">
    <source>
        <dbReference type="ARBA" id="ARBA00047418"/>
    </source>
</evidence>
<keyword evidence="10" id="KW-0597">Phosphoprotein</keyword>
<keyword evidence="21" id="KW-0805">Transcription regulation</keyword>
<dbReference type="Pfam" id="PF07714">
    <property type="entry name" value="PK_Tyr_Ser-Thr"/>
    <property type="match status" value="1"/>
</dbReference>
<dbReference type="GO" id="GO:0005524">
    <property type="term" value="F:ATP binding"/>
    <property type="evidence" value="ECO:0007669"/>
    <property type="project" value="UniProtKB-UniRule"/>
</dbReference>
<evidence type="ECO:0000313" key="47">
    <source>
        <dbReference type="Proteomes" id="UP001152803"/>
    </source>
</evidence>
<evidence type="ECO:0000256" key="4">
    <source>
        <dbReference type="ARBA" id="ARBA00004555"/>
    </source>
</evidence>
<keyword evidence="11" id="KW-0399">Innate immunity</keyword>
<evidence type="ECO:0000256" key="32">
    <source>
        <dbReference type="ARBA" id="ARBA00048740"/>
    </source>
</evidence>
<dbReference type="PROSITE" id="PS00107">
    <property type="entry name" value="PROTEIN_KINASE_ATP"/>
    <property type="match status" value="1"/>
</dbReference>
<dbReference type="GO" id="GO:0005730">
    <property type="term" value="C:nucleolus"/>
    <property type="evidence" value="ECO:0007669"/>
    <property type="project" value="UniProtKB-SubCell"/>
</dbReference>
<evidence type="ECO:0000256" key="37">
    <source>
        <dbReference type="ARBA" id="ARBA00064494"/>
    </source>
</evidence>
<feature type="region of interest" description="Disordered" evidence="42">
    <location>
        <begin position="648"/>
        <end position="674"/>
    </location>
</feature>
<evidence type="ECO:0000256" key="2">
    <source>
        <dbReference type="ARBA" id="ARBA00004408"/>
    </source>
</evidence>
<evidence type="ECO:0000256" key="14">
    <source>
        <dbReference type="ARBA" id="ARBA00022691"/>
    </source>
</evidence>
<evidence type="ECO:0000256" key="6">
    <source>
        <dbReference type="ARBA" id="ARBA00004635"/>
    </source>
</evidence>
<dbReference type="PROSITE" id="PS50011">
    <property type="entry name" value="PROTEIN_KINASE_DOM"/>
    <property type="match status" value="1"/>
</dbReference>
<accession>A0A9Q1HW49</accession>
<dbReference type="InterPro" id="IPR011009">
    <property type="entry name" value="Kinase-like_dom_sf"/>
</dbReference>
<evidence type="ECO:0000256" key="34">
    <source>
        <dbReference type="ARBA" id="ARBA00049075"/>
    </source>
</evidence>
<evidence type="ECO:0000256" key="5">
    <source>
        <dbReference type="ARBA" id="ARBA00004604"/>
    </source>
</evidence>
<dbReference type="SMART" id="SM00252">
    <property type="entry name" value="SH2"/>
    <property type="match status" value="1"/>
</dbReference>
<feature type="compositionally biased region" description="Basic and acidic residues" evidence="42">
    <location>
        <begin position="361"/>
        <end position="377"/>
    </location>
</feature>
<feature type="compositionally biased region" description="Low complexity" evidence="42">
    <location>
        <begin position="21"/>
        <end position="38"/>
    </location>
</feature>
<keyword evidence="29" id="KW-0449">Lipoprotein</keyword>
<dbReference type="InterPro" id="IPR050198">
    <property type="entry name" value="Non-receptor_tyrosine_kinases"/>
</dbReference>
<organism evidence="46 47">
    <name type="scientific">Conger conger</name>
    <name type="common">Conger eel</name>
    <name type="synonym">Muraena conger</name>
    <dbReference type="NCBI Taxonomy" id="82655"/>
    <lineage>
        <taxon>Eukaryota</taxon>
        <taxon>Metazoa</taxon>
        <taxon>Chordata</taxon>
        <taxon>Craniata</taxon>
        <taxon>Vertebrata</taxon>
        <taxon>Euteleostomi</taxon>
        <taxon>Actinopterygii</taxon>
        <taxon>Neopterygii</taxon>
        <taxon>Teleostei</taxon>
        <taxon>Anguilliformes</taxon>
        <taxon>Congridae</taxon>
        <taxon>Conger</taxon>
    </lineage>
</organism>
<dbReference type="GO" id="GO:0005886">
    <property type="term" value="C:plasma membrane"/>
    <property type="evidence" value="ECO:0007669"/>
    <property type="project" value="UniProtKB-SubCell"/>
</dbReference>
<dbReference type="InterPro" id="IPR036028">
    <property type="entry name" value="SH3-like_dom_sf"/>
</dbReference>
<keyword evidence="25" id="KW-0564">Palmitate</keyword>
<feature type="compositionally biased region" description="Low complexity" evidence="42">
    <location>
        <begin position="1"/>
        <end position="14"/>
    </location>
</feature>
<feature type="compositionally biased region" description="Polar residues" evidence="42">
    <location>
        <begin position="662"/>
        <end position="674"/>
    </location>
</feature>
<keyword evidence="23" id="KW-0472">Membrane</keyword>
<dbReference type="SUPFAM" id="SSF50044">
    <property type="entry name" value="SH3-domain"/>
    <property type="match status" value="1"/>
</dbReference>
<dbReference type="PRINTS" id="PR00452">
    <property type="entry name" value="SH3DOMAIN"/>
</dbReference>
<dbReference type="InterPro" id="IPR000980">
    <property type="entry name" value="SH2"/>
</dbReference>
<protein>
    <recommendedName>
        <fullName evidence="41">Tyrosine-protein kinase</fullName>
        <ecNumber evidence="41">2.7.10.2</ecNumber>
    </recommendedName>
</protein>
<dbReference type="Proteomes" id="UP001152803">
    <property type="component" value="Unassembled WGS sequence"/>
</dbReference>
<dbReference type="Gene3D" id="3.30.505.10">
    <property type="entry name" value="SH2 domain"/>
    <property type="match status" value="1"/>
</dbReference>
<evidence type="ECO:0000256" key="20">
    <source>
        <dbReference type="ARBA" id="ARBA00022859"/>
    </source>
</evidence>
<keyword evidence="38" id="KW-0727">SH2 domain</keyword>
<keyword evidence="17 41" id="KW-0418">Kinase</keyword>
<dbReference type="InterPro" id="IPR008266">
    <property type="entry name" value="Tyr_kinase_AS"/>
</dbReference>
<dbReference type="Gene3D" id="3.30.200.20">
    <property type="entry name" value="Phosphorylase Kinase, domain 1"/>
    <property type="match status" value="1"/>
</dbReference>
<dbReference type="FunFam" id="3.30.200.20:FF:000036">
    <property type="entry name" value="Tyrosine-protein kinase"/>
    <property type="match status" value="1"/>
</dbReference>
<keyword evidence="22" id="KW-0333">Golgi apparatus</keyword>
<dbReference type="InterPro" id="IPR019012">
    <property type="entry name" value="RNA_cap_Gua-N2-MeTrfase"/>
</dbReference>
<proteinExistence type="inferred from homology"/>
<evidence type="ECO:0000256" key="3">
    <source>
        <dbReference type="ARBA" id="ARBA00004496"/>
    </source>
</evidence>
<evidence type="ECO:0000256" key="33">
    <source>
        <dbReference type="ARBA" id="ARBA00048763"/>
    </source>
</evidence>
<feature type="domain" description="SH3" evidence="44">
    <location>
        <begin position="701"/>
        <end position="761"/>
    </location>
</feature>
<dbReference type="SMART" id="SM00219">
    <property type="entry name" value="TyrKc"/>
    <property type="match status" value="1"/>
</dbReference>
<dbReference type="GO" id="GO:0015030">
    <property type="term" value="C:Cajal body"/>
    <property type="evidence" value="ECO:0007669"/>
    <property type="project" value="UniProtKB-SubCell"/>
</dbReference>
<evidence type="ECO:0000256" key="16">
    <source>
        <dbReference type="ARBA" id="ARBA00022741"/>
    </source>
</evidence>
<evidence type="ECO:0000256" key="18">
    <source>
        <dbReference type="ARBA" id="ARBA00022840"/>
    </source>
</evidence>
<dbReference type="EC" id="2.7.10.2" evidence="41"/>
<feature type="region of interest" description="Disordered" evidence="42">
    <location>
        <begin position="115"/>
        <end position="419"/>
    </location>
</feature>
<dbReference type="PROSITE" id="PS50002">
    <property type="entry name" value="SH3"/>
    <property type="match status" value="1"/>
</dbReference>
<evidence type="ECO:0000256" key="13">
    <source>
        <dbReference type="ARBA" id="ARBA00022679"/>
    </source>
</evidence>
<evidence type="ECO:0000256" key="9">
    <source>
        <dbReference type="ARBA" id="ARBA00022490"/>
    </source>
</evidence>
<comment type="catalytic activity">
    <reaction evidence="35 41">
        <text>L-tyrosyl-[protein] + ATP = O-phospho-L-tyrosyl-[protein] + ADP + H(+)</text>
        <dbReference type="Rhea" id="RHEA:10596"/>
        <dbReference type="Rhea" id="RHEA-COMP:10136"/>
        <dbReference type="Rhea" id="RHEA-COMP:20101"/>
        <dbReference type="ChEBI" id="CHEBI:15378"/>
        <dbReference type="ChEBI" id="CHEBI:30616"/>
        <dbReference type="ChEBI" id="CHEBI:46858"/>
        <dbReference type="ChEBI" id="CHEBI:61978"/>
        <dbReference type="ChEBI" id="CHEBI:456216"/>
        <dbReference type="EC" id="2.7.10.2"/>
    </reaction>
</comment>
<dbReference type="FunFam" id="2.30.30.40:FF:000095">
    <property type="entry name" value="Tyrosine-protein kinase"/>
    <property type="match status" value="1"/>
</dbReference>
<comment type="caution">
    <text evidence="46">The sequence shown here is derived from an EMBL/GenBank/DDBJ whole genome shotgun (WGS) entry which is preliminary data.</text>
</comment>
<evidence type="ECO:0000256" key="36">
    <source>
        <dbReference type="ARBA" id="ARBA00057179"/>
    </source>
</evidence>
<keyword evidence="19" id="KW-0832">Ubl conjugation</keyword>
<keyword evidence="47" id="KW-1185">Reference proteome</keyword>
<comment type="function">
    <text evidence="36">Catalyzes the 2 serial methylation steps for the conversion of the 7-monomethylguanosine (m(7)G) caps of snRNAs and snoRNAs to a 2,2,7-trimethylguanosine (m(2,2,7)G) cap structure. The enzyme is specific for guanine, and N7 methylation must precede N2 methylation. Hypermethylation of the m7G cap of U snRNAs leads to their concentration in nuclear foci, their colocalization with coilin and the formation of canonical Cajal bodies (CBs). Plays a role in transcriptional regulation.</text>
</comment>
<evidence type="ECO:0000256" key="8">
    <source>
        <dbReference type="ARBA" id="ARBA00022475"/>
    </source>
</evidence>
<evidence type="ECO:0000256" key="15">
    <source>
        <dbReference type="ARBA" id="ARBA00022707"/>
    </source>
</evidence>
<evidence type="ECO:0000259" key="45">
    <source>
        <dbReference type="PROSITE" id="PS50011"/>
    </source>
</evidence>
<evidence type="ECO:0000259" key="43">
    <source>
        <dbReference type="PROSITE" id="PS50001"/>
    </source>
</evidence>
<comment type="similarity">
    <text evidence="41">Belongs to the protein kinase superfamily. Tyr protein kinase family.</text>
</comment>
<dbReference type="PRINTS" id="PR00109">
    <property type="entry name" value="TYRKINASE"/>
</dbReference>
<evidence type="ECO:0000256" key="10">
    <source>
        <dbReference type="ARBA" id="ARBA00022553"/>
    </source>
</evidence>
<dbReference type="SUPFAM" id="SSF55550">
    <property type="entry name" value="SH2 domain"/>
    <property type="match status" value="1"/>
</dbReference>
<dbReference type="GO" id="GO:0045087">
    <property type="term" value="P:innate immune response"/>
    <property type="evidence" value="ECO:0007669"/>
    <property type="project" value="UniProtKB-KW"/>
</dbReference>
<comment type="catalytic activity">
    <reaction evidence="33">
        <text>a 5'-end (N(2),N(7)-dimethyl 5'-triphosphoguanosine)-ribonucleoside in snRNA + S-adenosyl-L-methionine = a 5'-end (N(2),N(2),N(7)-trimethyl 5'-triphosphoguanosine)-ribonucleoside in snRNA + S-adenosyl-L-homocysteine + H(+)</text>
        <dbReference type="Rhea" id="RHEA:78479"/>
        <dbReference type="Rhea" id="RHEA-COMP:19087"/>
        <dbReference type="Rhea" id="RHEA-COMP:19089"/>
        <dbReference type="ChEBI" id="CHEBI:15378"/>
        <dbReference type="ChEBI" id="CHEBI:57856"/>
        <dbReference type="ChEBI" id="CHEBI:59789"/>
        <dbReference type="ChEBI" id="CHEBI:167623"/>
        <dbReference type="ChEBI" id="CHEBI:172880"/>
    </reaction>
    <physiologicalReaction direction="left-to-right" evidence="33">
        <dbReference type="Rhea" id="RHEA:78480"/>
    </physiologicalReaction>
</comment>
<keyword evidence="15" id="KW-0519">Myristate</keyword>
<keyword evidence="14" id="KW-0949">S-adenosyl-L-methionine</keyword>
<evidence type="ECO:0000256" key="22">
    <source>
        <dbReference type="ARBA" id="ARBA00023034"/>
    </source>
</evidence>
<dbReference type="GO" id="GO:0006954">
    <property type="term" value="P:inflammatory response"/>
    <property type="evidence" value="ECO:0007669"/>
    <property type="project" value="UniProtKB-KW"/>
</dbReference>
<dbReference type="InterPro" id="IPR001245">
    <property type="entry name" value="Ser-Thr/Tyr_kinase_cat_dom"/>
</dbReference>
<keyword evidence="16 40" id="KW-0547">Nucleotide-binding</keyword>
<reference evidence="46" key="1">
    <citation type="journal article" date="2023" name="Science">
        <title>Genome structures resolve the early diversification of teleost fishes.</title>
        <authorList>
            <person name="Parey E."/>
            <person name="Louis A."/>
            <person name="Montfort J."/>
            <person name="Bouchez O."/>
            <person name="Roques C."/>
            <person name="Iampietro C."/>
            <person name="Lluch J."/>
            <person name="Castinel A."/>
            <person name="Donnadieu C."/>
            <person name="Desvignes T."/>
            <person name="Floi Bucao C."/>
            <person name="Jouanno E."/>
            <person name="Wen M."/>
            <person name="Mejri S."/>
            <person name="Dirks R."/>
            <person name="Jansen H."/>
            <person name="Henkel C."/>
            <person name="Chen W.J."/>
            <person name="Zahm M."/>
            <person name="Cabau C."/>
            <person name="Klopp C."/>
            <person name="Thompson A.W."/>
            <person name="Robinson-Rechavi M."/>
            <person name="Braasch I."/>
            <person name="Lecointre G."/>
            <person name="Bobe J."/>
            <person name="Postlethwait J.H."/>
            <person name="Berthelot C."/>
            <person name="Roest Crollius H."/>
            <person name="Guiguen Y."/>
        </authorList>
    </citation>
    <scope>NUCLEOTIDE SEQUENCE</scope>
    <source>
        <strain evidence="46">Concon-B</strain>
    </source>
</reference>
<comment type="catalytic activity">
    <reaction evidence="34">
        <text>a 5'-end (N(7)-methyl 5'-triphosphoguanosine)-ribonucleoside in snRNA + S-adenosyl-L-methionine = a 5'-end (N(2),N(7)-dimethyl 5'-triphosphoguanosine)-ribonucleoside in snRNA + S-adenosyl-L-homocysteine + H(+)</text>
        <dbReference type="Rhea" id="RHEA:78471"/>
        <dbReference type="Rhea" id="RHEA-COMP:19085"/>
        <dbReference type="Rhea" id="RHEA-COMP:19087"/>
        <dbReference type="ChEBI" id="CHEBI:15378"/>
        <dbReference type="ChEBI" id="CHEBI:57856"/>
        <dbReference type="ChEBI" id="CHEBI:59789"/>
        <dbReference type="ChEBI" id="CHEBI:156461"/>
        <dbReference type="ChEBI" id="CHEBI:172880"/>
    </reaction>
    <physiologicalReaction direction="left-to-right" evidence="34">
        <dbReference type="Rhea" id="RHEA:78472"/>
    </physiologicalReaction>
</comment>
<dbReference type="InterPro" id="IPR000719">
    <property type="entry name" value="Prot_kinase_dom"/>
</dbReference>
<evidence type="ECO:0000256" key="1">
    <source>
        <dbReference type="ARBA" id="ARBA00004236"/>
    </source>
</evidence>
<dbReference type="CDD" id="cd02440">
    <property type="entry name" value="AdoMet_MTases"/>
    <property type="match status" value="1"/>
</dbReference>
<evidence type="ECO:0000259" key="44">
    <source>
        <dbReference type="PROSITE" id="PS50002"/>
    </source>
</evidence>
<evidence type="ECO:0000256" key="12">
    <source>
        <dbReference type="ARBA" id="ARBA00022603"/>
    </source>
</evidence>
<feature type="domain" description="SH2" evidence="43">
    <location>
        <begin position="767"/>
        <end position="864"/>
    </location>
</feature>
<feature type="domain" description="Protein kinase" evidence="45">
    <location>
        <begin position="885"/>
        <end position="1139"/>
    </location>
</feature>
<keyword evidence="12" id="KW-0489">Methyltransferase</keyword>
<feature type="compositionally biased region" description="Polar residues" evidence="42">
    <location>
        <begin position="153"/>
        <end position="173"/>
    </location>
</feature>
<evidence type="ECO:0000256" key="24">
    <source>
        <dbReference type="ARBA" id="ARBA00023137"/>
    </source>
</evidence>
<feature type="compositionally biased region" description="Basic and acidic residues" evidence="42">
    <location>
        <begin position="308"/>
        <end position="317"/>
    </location>
</feature>
<dbReference type="InterPro" id="IPR029063">
    <property type="entry name" value="SAM-dependent_MTases_sf"/>
</dbReference>
<evidence type="ECO:0000256" key="11">
    <source>
        <dbReference type="ARBA" id="ARBA00022588"/>
    </source>
</evidence>
<feature type="binding site" evidence="40">
    <location>
        <position position="913"/>
    </location>
    <ligand>
        <name>ATP</name>
        <dbReference type="ChEBI" id="CHEBI:30616"/>
    </ligand>
</feature>
<evidence type="ECO:0000256" key="38">
    <source>
        <dbReference type="PROSITE-ProRule" id="PRU00191"/>
    </source>
</evidence>
<dbReference type="PROSITE" id="PS50001">
    <property type="entry name" value="SH2"/>
    <property type="match status" value="1"/>
</dbReference>
<dbReference type="GO" id="GO:0036261">
    <property type="term" value="P:7-methylguanosine cap hypermethylation"/>
    <property type="evidence" value="ECO:0007669"/>
    <property type="project" value="InterPro"/>
</dbReference>
<dbReference type="EMBL" id="JAFJMO010000009">
    <property type="protein sequence ID" value="KAJ8268628.1"/>
    <property type="molecule type" value="Genomic_DNA"/>
</dbReference>
<comment type="subcellular location">
    <subcellularLocation>
        <location evidence="1">Cell membrane</location>
    </subcellularLocation>
    <subcellularLocation>
        <location evidence="3">Cytoplasm</location>
    </subcellularLocation>
    <subcellularLocation>
        <location evidence="4">Golgi apparatus</location>
    </subcellularLocation>
    <subcellularLocation>
        <location evidence="6">Membrane</location>
        <topology evidence="6">Lipid-anchor</topology>
    </subcellularLocation>
    <subcellularLocation>
        <location evidence="2">Nucleus</location>
        <location evidence="2">Cajal body</location>
    </subcellularLocation>
    <subcellularLocation>
        <location evidence="5">Nucleus</location>
        <location evidence="5">Nucleolus</location>
    </subcellularLocation>
</comment>
<evidence type="ECO:0000256" key="25">
    <source>
        <dbReference type="ARBA" id="ARBA00023139"/>
    </source>
</evidence>
<keyword evidence="28" id="KW-0539">Nucleus</keyword>
<dbReference type="Pfam" id="PF09445">
    <property type="entry name" value="Methyltransf_15"/>
    <property type="match status" value="1"/>
</dbReference>
<dbReference type="SMART" id="SM00326">
    <property type="entry name" value="SH3"/>
    <property type="match status" value="1"/>
</dbReference>
<evidence type="ECO:0000256" key="23">
    <source>
        <dbReference type="ARBA" id="ARBA00023136"/>
    </source>
</evidence>
<feature type="compositionally biased region" description="Basic residues" evidence="42">
    <location>
        <begin position="398"/>
        <end position="413"/>
    </location>
</feature>
<evidence type="ECO:0000256" key="27">
    <source>
        <dbReference type="ARBA" id="ARBA00023198"/>
    </source>
</evidence>
<evidence type="ECO:0000256" key="29">
    <source>
        <dbReference type="ARBA" id="ARBA00023288"/>
    </source>
</evidence>
<dbReference type="FunFam" id="3.30.505.10:FF:000010">
    <property type="entry name" value="Tyrosine-protein kinase"/>
    <property type="match status" value="1"/>
</dbReference>
<evidence type="ECO:0000256" key="41">
    <source>
        <dbReference type="RuleBase" id="RU362096"/>
    </source>
</evidence>
<keyword evidence="8" id="KW-1003">Cell membrane</keyword>
<dbReference type="GO" id="GO:0016192">
    <property type="term" value="P:vesicle-mediated transport"/>
    <property type="evidence" value="ECO:0007669"/>
    <property type="project" value="UniProtKB-ARBA"/>
</dbReference>
<evidence type="ECO:0000256" key="21">
    <source>
        <dbReference type="ARBA" id="ARBA00023015"/>
    </source>
</evidence>
<dbReference type="Gene3D" id="3.40.50.150">
    <property type="entry name" value="Vaccinia Virus protein VP39"/>
    <property type="match status" value="1"/>
</dbReference>